<feature type="compositionally biased region" description="Low complexity" evidence="5">
    <location>
        <begin position="304"/>
        <end position="313"/>
    </location>
</feature>
<evidence type="ECO:0000256" key="2">
    <source>
        <dbReference type="ARBA" id="ARBA00022692"/>
    </source>
</evidence>
<keyword evidence="9" id="KW-1185">Reference proteome</keyword>
<feature type="chain" id="PRO_5042814282" description="Extracellular membrane protein CFEM domain-containing protein" evidence="7">
    <location>
        <begin position="26"/>
        <end position="323"/>
    </location>
</feature>
<evidence type="ECO:0000256" key="1">
    <source>
        <dbReference type="ARBA" id="ARBA00004167"/>
    </source>
</evidence>
<gene>
    <name evidence="8" type="ORF">C7999DRAFT_10938</name>
</gene>
<dbReference type="GO" id="GO:0016020">
    <property type="term" value="C:membrane"/>
    <property type="evidence" value="ECO:0007669"/>
    <property type="project" value="UniProtKB-SubCell"/>
</dbReference>
<keyword evidence="3 6" id="KW-1133">Transmembrane helix</keyword>
<protein>
    <recommendedName>
        <fullName evidence="10">Extracellular membrane protein CFEM domain-containing protein</fullName>
    </recommendedName>
</protein>
<dbReference type="InterPro" id="IPR051694">
    <property type="entry name" value="Immunoregulatory_rcpt-like"/>
</dbReference>
<name>A0AAN7D1V1_9PEZI</name>
<dbReference type="PANTHER" id="PTHR15549">
    <property type="entry name" value="PAIRED IMMUNOGLOBULIN-LIKE TYPE 2 RECEPTOR"/>
    <property type="match status" value="1"/>
</dbReference>
<feature type="transmembrane region" description="Helical" evidence="6">
    <location>
        <begin position="160"/>
        <end position="183"/>
    </location>
</feature>
<feature type="compositionally biased region" description="Low complexity" evidence="5">
    <location>
        <begin position="120"/>
        <end position="142"/>
    </location>
</feature>
<evidence type="ECO:0000256" key="5">
    <source>
        <dbReference type="SAM" id="MobiDB-lite"/>
    </source>
</evidence>
<keyword evidence="7" id="KW-0732">Signal</keyword>
<evidence type="ECO:0000256" key="4">
    <source>
        <dbReference type="ARBA" id="ARBA00023136"/>
    </source>
</evidence>
<feature type="region of interest" description="Disordered" evidence="5">
    <location>
        <begin position="192"/>
        <end position="218"/>
    </location>
</feature>
<feature type="compositionally biased region" description="Polar residues" evidence="5">
    <location>
        <begin position="207"/>
        <end position="216"/>
    </location>
</feature>
<sequence length="323" mass="33783">MAGLGRLRLLPIALVALILASTAQATSSIVNFDFYPEGARDCLYSAAESSRCESKTVEATNACFCRNGGDFITTVAACIGRSSRNDLETTYSTMREACENSETSMTITKGEFMEAAEPPSSTTTQTSSATGTETTSTVSSTSPPVDNEDGEESSGLSTGALVGIIIGVIAALGLVGASAFILIRRRRRTGEESHPMLPQHAHHSMVPSASDTSTAYYGSPAPDSGAWPKKDWGASSDFRSSVRASGFNWESASQLAYPASTLAPSPPLPVQELDGQQHFPPGSTQAPVEMGGTPVMTTPPQAPNAPQYQAYNPGQQSSGLGWG</sequence>
<dbReference type="Proteomes" id="UP001303647">
    <property type="component" value="Unassembled WGS sequence"/>
</dbReference>
<feature type="compositionally biased region" description="Polar residues" evidence="5">
    <location>
        <begin position="314"/>
        <end position="323"/>
    </location>
</feature>
<keyword evidence="2 6" id="KW-0812">Transmembrane</keyword>
<evidence type="ECO:0000313" key="9">
    <source>
        <dbReference type="Proteomes" id="UP001303647"/>
    </source>
</evidence>
<accession>A0AAN7D1V1</accession>
<feature type="region of interest" description="Disordered" evidence="5">
    <location>
        <begin position="112"/>
        <end position="154"/>
    </location>
</feature>
<reference evidence="8" key="2">
    <citation type="submission" date="2023-05" db="EMBL/GenBank/DDBJ databases">
        <authorList>
            <consortium name="Lawrence Berkeley National Laboratory"/>
            <person name="Steindorff A."/>
            <person name="Hensen N."/>
            <person name="Bonometti L."/>
            <person name="Westerberg I."/>
            <person name="Brannstrom I.O."/>
            <person name="Guillou S."/>
            <person name="Cros-Aarteil S."/>
            <person name="Calhoun S."/>
            <person name="Haridas S."/>
            <person name="Kuo A."/>
            <person name="Mondo S."/>
            <person name="Pangilinan J."/>
            <person name="Riley R."/>
            <person name="Labutti K."/>
            <person name="Andreopoulos B."/>
            <person name="Lipzen A."/>
            <person name="Chen C."/>
            <person name="Yanf M."/>
            <person name="Daum C."/>
            <person name="Ng V."/>
            <person name="Clum A."/>
            <person name="Ohm R."/>
            <person name="Martin F."/>
            <person name="Silar P."/>
            <person name="Natvig D."/>
            <person name="Lalanne C."/>
            <person name="Gautier V."/>
            <person name="Ament-Velasquez S.L."/>
            <person name="Kruys A."/>
            <person name="Hutchinson M.I."/>
            <person name="Powell A.J."/>
            <person name="Barry K."/>
            <person name="Miller A.N."/>
            <person name="Grigoriev I.V."/>
            <person name="Debuchy R."/>
            <person name="Gladieux P."/>
            <person name="Thoren M.H."/>
            <person name="Johannesson H."/>
        </authorList>
    </citation>
    <scope>NUCLEOTIDE SEQUENCE</scope>
    <source>
        <strain evidence="8">CBS 359.72</strain>
    </source>
</reference>
<dbReference type="GO" id="GO:0071944">
    <property type="term" value="C:cell periphery"/>
    <property type="evidence" value="ECO:0007669"/>
    <property type="project" value="UniProtKB-ARBA"/>
</dbReference>
<organism evidence="8 9">
    <name type="scientific">Corynascus novoguineensis</name>
    <dbReference type="NCBI Taxonomy" id="1126955"/>
    <lineage>
        <taxon>Eukaryota</taxon>
        <taxon>Fungi</taxon>
        <taxon>Dikarya</taxon>
        <taxon>Ascomycota</taxon>
        <taxon>Pezizomycotina</taxon>
        <taxon>Sordariomycetes</taxon>
        <taxon>Sordariomycetidae</taxon>
        <taxon>Sordariales</taxon>
        <taxon>Chaetomiaceae</taxon>
        <taxon>Corynascus</taxon>
    </lineage>
</organism>
<evidence type="ECO:0000256" key="7">
    <source>
        <dbReference type="SAM" id="SignalP"/>
    </source>
</evidence>
<feature type="region of interest" description="Disordered" evidence="5">
    <location>
        <begin position="263"/>
        <end position="323"/>
    </location>
</feature>
<proteinExistence type="predicted"/>
<evidence type="ECO:0008006" key="10">
    <source>
        <dbReference type="Google" id="ProtNLM"/>
    </source>
</evidence>
<comment type="caution">
    <text evidence="8">The sequence shown here is derived from an EMBL/GenBank/DDBJ whole genome shotgun (WGS) entry which is preliminary data.</text>
</comment>
<evidence type="ECO:0000313" key="8">
    <source>
        <dbReference type="EMBL" id="KAK4251392.1"/>
    </source>
</evidence>
<keyword evidence="4 6" id="KW-0472">Membrane</keyword>
<dbReference type="EMBL" id="MU857606">
    <property type="protein sequence ID" value="KAK4251392.1"/>
    <property type="molecule type" value="Genomic_DNA"/>
</dbReference>
<feature type="signal peptide" evidence="7">
    <location>
        <begin position="1"/>
        <end position="25"/>
    </location>
</feature>
<evidence type="ECO:0000256" key="6">
    <source>
        <dbReference type="SAM" id="Phobius"/>
    </source>
</evidence>
<dbReference type="PANTHER" id="PTHR15549:SF26">
    <property type="entry name" value="AXIAL BUDDING PATTERN PROTEIN 2-RELATED"/>
    <property type="match status" value="1"/>
</dbReference>
<comment type="subcellular location">
    <subcellularLocation>
        <location evidence="1">Membrane</location>
        <topology evidence="1">Single-pass membrane protein</topology>
    </subcellularLocation>
</comment>
<evidence type="ECO:0000256" key="3">
    <source>
        <dbReference type="ARBA" id="ARBA00022989"/>
    </source>
</evidence>
<dbReference type="Pfam" id="PF05808">
    <property type="entry name" value="Podoplanin"/>
    <property type="match status" value="1"/>
</dbReference>
<dbReference type="CDD" id="cd12087">
    <property type="entry name" value="TM_EGFR-like"/>
    <property type="match status" value="1"/>
</dbReference>
<reference evidence="8" key="1">
    <citation type="journal article" date="2023" name="Mol. Phylogenet. Evol.">
        <title>Genome-scale phylogeny and comparative genomics of the fungal order Sordariales.</title>
        <authorList>
            <person name="Hensen N."/>
            <person name="Bonometti L."/>
            <person name="Westerberg I."/>
            <person name="Brannstrom I.O."/>
            <person name="Guillou S."/>
            <person name="Cros-Aarteil S."/>
            <person name="Calhoun S."/>
            <person name="Haridas S."/>
            <person name="Kuo A."/>
            <person name="Mondo S."/>
            <person name="Pangilinan J."/>
            <person name="Riley R."/>
            <person name="LaButti K."/>
            <person name="Andreopoulos B."/>
            <person name="Lipzen A."/>
            <person name="Chen C."/>
            <person name="Yan M."/>
            <person name="Daum C."/>
            <person name="Ng V."/>
            <person name="Clum A."/>
            <person name="Steindorff A."/>
            <person name="Ohm R.A."/>
            <person name="Martin F."/>
            <person name="Silar P."/>
            <person name="Natvig D.O."/>
            <person name="Lalanne C."/>
            <person name="Gautier V."/>
            <person name="Ament-Velasquez S.L."/>
            <person name="Kruys A."/>
            <person name="Hutchinson M.I."/>
            <person name="Powell A.J."/>
            <person name="Barry K."/>
            <person name="Miller A.N."/>
            <person name="Grigoriev I.V."/>
            <person name="Debuchy R."/>
            <person name="Gladieux P."/>
            <person name="Hiltunen Thoren M."/>
            <person name="Johannesson H."/>
        </authorList>
    </citation>
    <scope>NUCLEOTIDE SEQUENCE</scope>
    <source>
        <strain evidence="8">CBS 359.72</strain>
    </source>
</reference>
<dbReference type="AlphaFoldDB" id="A0AAN7D1V1"/>